<name>A0A6C0BSS5_9ZZZZ</name>
<accession>A0A6C0BSS5</accession>
<organism evidence="1">
    <name type="scientific">viral metagenome</name>
    <dbReference type="NCBI Taxonomy" id="1070528"/>
    <lineage>
        <taxon>unclassified sequences</taxon>
        <taxon>metagenomes</taxon>
        <taxon>organismal metagenomes</taxon>
    </lineage>
</organism>
<dbReference type="AlphaFoldDB" id="A0A6C0BSS5"/>
<proteinExistence type="predicted"/>
<dbReference type="EMBL" id="MN739253">
    <property type="protein sequence ID" value="QHS95485.1"/>
    <property type="molecule type" value="Genomic_DNA"/>
</dbReference>
<reference evidence="1" key="1">
    <citation type="journal article" date="2020" name="Nature">
        <title>Giant virus diversity and host interactions through global metagenomics.</title>
        <authorList>
            <person name="Schulz F."/>
            <person name="Roux S."/>
            <person name="Paez-Espino D."/>
            <person name="Jungbluth S."/>
            <person name="Walsh D.A."/>
            <person name="Denef V.J."/>
            <person name="McMahon K.D."/>
            <person name="Konstantinidis K.T."/>
            <person name="Eloe-Fadrosh E.A."/>
            <person name="Kyrpides N.C."/>
            <person name="Woyke T."/>
        </authorList>
    </citation>
    <scope>NUCLEOTIDE SEQUENCE</scope>
    <source>
        <strain evidence="1">GVMAG-M-3300018868-6</strain>
    </source>
</reference>
<evidence type="ECO:0000313" key="1">
    <source>
        <dbReference type="EMBL" id="QHS95485.1"/>
    </source>
</evidence>
<protein>
    <submittedName>
        <fullName evidence="1">Uncharacterized protein</fullName>
    </submittedName>
</protein>
<sequence length="113" mass="12499">MKLTLIHLALVVIGILMLVNLGYSVKEGLVSHRNKKKTLDEEDNDKYILKTQIVPPVCPKCPDVTVCPSKEAPTGWVPQPFVNKDYSAGYNVAPGPVTSAYEPRPILTDFSQF</sequence>